<protein>
    <submittedName>
        <fullName evidence="1">Uncharacterized protein</fullName>
    </submittedName>
</protein>
<name>A0A0A8Y7P8_ARUDO</name>
<organism evidence="1">
    <name type="scientific">Arundo donax</name>
    <name type="common">Giant reed</name>
    <name type="synonym">Donax arundinaceus</name>
    <dbReference type="NCBI Taxonomy" id="35708"/>
    <lineage>
        <taxon>Eukaryota</taxon>
        <taxon>Viridiplantae</taxon>
        <taxon>Streptophyta</taxon>
        <taxon>Embryophyta</taxon>
        <taxon>Tracheophyta</taxon>
        <taxon>Spermatophyta</taxon>
        <taxon>Magnoliopsida</taxon>
        <taxon>Liliopsida</taxon>
        <taxon>Poales</taxon>
        <taxon>Poaceae</taxon>
        <taxon>PACMAD clade</taxon>
        <taxon>Arundinoideae</taxon>
        <taxon>Arundineae</taxon>
        <taxon>Arundo</taxon>
    </lineage>
</organism>
<reference evidence="1" key="1">
    <citation type="submission" date="2014-09" db="EMBL/GenBank/DDBJ databases">
        <authorList>
            <person name="Magalhaes I.L.F."/>
            <person name="Oliveira U."/>
            <person name="Santos F.R."/>
            <person name="Vidigal T.H.D.A."/>
            <person name="Brescovit A.D."/>
            <person name="Santos A.J."/>
        </authorList>
    </citation>
    <scope>NUCLEOTIDE SEQUENCE</scope>
    <source>
        <tissue evidence="1">Shoot tissue taken approximately 20 cm above the soil surface</tissue>
    </source>
</reference>
<proteinExistence type="predicted"/>
<reference evidence="1" key="2">
    <citation type="journal article" date="2015" name="Data Brief">
        <title>Shoot transcriptome of the giant reed, Arundo donax.</title>
        <authorList>
            <person name="Barrero R.A."/>
            <person name="Guerrero F.D."/>
            <person name="Moolhuijzen P."/>
            <person name="Goolsby J.A."/>
            <person name="Tidwell J."/>
            <person name="Bellgard S.E."/>
            <person name="Bellgard M.I."/>
        </authorList>
    </citation>
    <scope>NUCLEOTIDE SEQUENCE</scope>
    <source>
        <tissue evidence="1">Shoot tissue taken approximately 20 cm above the soil surface</tissue>
    </source>
</reference>
<dbReference type="EMBL" id="GBRH01276720">
    <property type="protein sequence ID" value="JAD21175.1"/>
    <property type="molecule type" value="Transcribed_RNA"/>
</dbReference>
<sequence length="48" mass="5698">MNMSACMRSINKLRKLHRIHWRAELFQISTLFLKSENLSLVLSATYMN</sequence>
<dbReference type="AlphaFoldDB" id="A0A0A8Y7P8"/>
<evidence type="ECO:0000313" key="1">
    <source>
        <dbReference type="EMBL" id="JAD21175.1"/>
    </source>
</evidence>
<accession>A0A0A8Y7P8</accession>